<evidence type="ECO:0000256" key="3">
    <source>
        <dbReference type="ARBA" id="ARBA00022833"/>
    </source>
</evidence>
<evidence type="ECO:0000313" key="9">
    <source>
        <dbReference type="Proteomes" id="UP000695562"/>
    </source>
</evidence>
<accession>A0A8J4PPJ2</accession>
<keyword evidence="6" id="KW-0812">Transmembrane</keyword>
<reference evidence="8" key="1">
    <citation type="submission" date="2020-01" db="EMBL/GenBank/DDBJ databases">
        <title>Development of genomics and gene disruption for Polysphondylium violaceum indicates a role for the polyketide synthase stlB in stalk morphogenesis.</title>
        <authorList>
            <person name="Narita B."/>
            <person name="Kawabe Y."/>
            <person name="Kin K."/>
            <person name="Saito T."/>
            <person name="Gibbs R."/>
            <person name="Kuspa A."/>
            <person name="Muzny D."/>
            <person name="Queller D."/>
            <person name="Richards S."/>
            <person name="Strassman J."/>
            <person name="Sucgang R."/>
            <person name="Worley K."/>
            <person name="Schaap P."/>
        </authorList>
    </citation>
    <scope>NUCLEOTIDE SEQUENCE</scope>
    <source>
        <strain evidence="8">QSvi11</strain>
    </source>
</reference>
<dbReference type="PANTHER" id="PTHR45931:SF3">
    <property type="entry name" value="RING ZINC FINGER-CONTAINING PROTEIN"/>
    <property type="match status" value="1"/>
</dbReference>
<evidence type="ECO:0000256" key="2">
    <source>
        <dbReference type="ARBA" id="ARBA00022771"/>
    </source>
</evidence>
<dbReference type="InterPro" id="IPR051834">
    <property type="entry name" value="RING_finger_E3_ligase"/>
</dbReference>
<dbReference type="PANTHER" id="PTHR45931">
    <property type="entry name" value="SI:CH211-59O9.10"/>
    <property type="match status" value="1"/>
</dbReference>
<comment type="caution">
    <text evidence="8">The sequence shown here is derived from an EMBL/GenBank/DDBJ whole genome shotgun (WGS) entry which is preliminary data.</text>
</comment>
<feature type="domain" description="RING-type" evidence="7">
    <location>
        <begin position="374"/>
        <end position="415"/>
    </location>
</feature>
<name>A0A8J4PPJ2_9MYCE</name>
<feature type="region of interest" description="Disordered" evidence="5">
    <location>
        <begin position="1"/>
        <end position="43"/>
    </location>
</feature>
<dbReference type="AlphaFoldDB" id="A0A8J4PPJ2"/>
<keyword evidence="2 4" id="KW-0863">Zinc-finger</keyword>
<dbReference type="GO" id="GO:0005634">
    <property type="term" value="C:nucleus"/>
    <property type="evidence" value="ECO:0007669"/>
    <property type="project" value="TreeGrafter"/>
</dbReference>
<dbReference type="OrthoDB" id="20566at2759"/>
<evidence type="ECO:0000256" key="5">
    <source>
        <dbReference type="SAM" id="MobiDB-lite"/>
    </source>
</evidence>
<evidence type="ECO:0000259" key="7">
    <source>
        <dbReference type="PROSITE" id="PS50089"/>
    </source>
</evidence>
<dbReference type="GO" id="GO:0006511">
    <property type="term" value="P:ubiquitin-dependent protein catabolic process"/>
    <property type="evidence" value="ECO:0007669"/>
    <property type="project" value="TreeGrafter"/>
</dbReference>
<feature type="transmembrane region" description="Helical" evidence="6">
    <location>
        <begin position="203"/>
        <end position="224"/>
    </location>
</feature>
<dbReference type="InterPro" id="IPR013083">
    <property type="entry name" value="Znf_RING/FYVE/PHD"/>
</dbReference>
<feature type="compositionally biased region" description="Low complexity" evidence="5">
    <location>
        <begin position="65"/>
        <end position="118"/>
    </location>
</feature>
<dbReference type="GO" id="GO:0061630">
    <property type="term" value="F:ubiquitin protein ligase activity"/>
    <property type="evidence" value="ECO:0007669"/>
    <property type="project" value="TreeGrafter"/>
</dbReference>
<feature type="transmembrane region" description="Helical" evidence="6">
    <location>
        <begin position="170"/>
        <end position="191"/>
    </location>
</feature>
<proteinExistence type="predicted"/>
<evidence type="ECO:0000256" key="4">
    <source>
        <dbReference type="PROSITE-ProRule" id="PRU00175"/>
    </source>
</evidence>
<sequence length="437" mass="50303">MNKINKYKYSKTIQRGSDDDNDDDNDNHSEKRTIGPGYDSDEEKDFLLIEERNFLLKEQNRDDNNNNNNNNSENNNSNSNNNISPSTTSTTSTITTTTTTSTSNHTTINIEENNSNNNERQEQQEQEQQEQDNQSDQEYFGEIGEEAAQILLIQTELTDQMPVLTSTKRVSIVGSVYLLFVNTILLTVLVMDWNHSCEYPFKQWSITQFVIQSLMLINFLFLYINLPDEDFRDPDTPSMKRSYFIFKVLHRIIVAVWITWFFIGGIYTLKARAKEACDSSMPYLTSFVYSLILFEFLVLMFSFLLFLLNVALEFIRLYFTPIELRNQAGGGTDTNGGGGINNLNEPRGATDTMIRNLPVHKFTPGYLEEEDSSCAICLSDYVQDDKIRILPCKHHFHLECVDRWLIINKTCPFCKRDISLPNNNNSSTNKSIPQESE</sequence>
<dbReference type="FunFam" id="3.30.40.10:FF:000388">
    <property type="entry name" value="Putative RING zinc finger domain superfamily protein"/>
    <property type="match status" value="1"/>
</dbReference>
<keyword evidence="1" id="KW-0479">Metal-binding</keyword>
<keyword evidence="6" id="KW-0472">Membrane</keyword>
<dbReference type="SUPFAM" id="SSF57850">
    <property type="entry name" value="RING/U-box"/>
    <property type="match status" value="1"/>
</dbReference>
<keyword evidence="9" id="KW-1185">Reference proteome</keyword>
<protein>
    <recommendedName>
        <fullName evidence="7">RING-type domain-containing protein</fullName>
    </recommendedName>
</protein>
<evidence type="ECO:0000256" key="1">
    <source>
        <dbReference type="ARBA" id="ARBA00022723"/>
    </source>
</evidence>
<dbReference type="EMBL" id="AJWJ01000625">
    <property type="protein sequence ID" value="KAF2069634.1"/>
    <property type="molecule type" value="Genomic_DNA"/>
</dbReference>
<dbReference type="InterPro" id="IPR001841">
    <property type="entry name" value="Znf_RING"/>
</dbReference>
<gene>
    <name evidence="8" type="ORF">CYY_009051</name>
</gene>
<keyword evidence="3" id="KW-0862">Zinc</keyword>
<feature type="region of interest" description="Disordered" evidence="5">
    <location>
        <begin position="58"/>
        <end position="137"/>
    </location>
</feature>
<dbReference type="Proteomes" id="UP000695562">
    <property type="component" value="Unassembled WGS sequence"/>
</dbReference>
<evidence type="ECO:0000313" key="8">
    <source>
        <dbReference type="EMBL" id="KAF2069634.1"/>
    </source>
</evidence>
<feature type="compositionally biased region" description="Acidic residues" evidence="5">
    <location>
        <begin position="124"/>
        <end position="135"/>
    </location>
</feature>
<evidence type="ECO:0000256" key="6">
    <source>
        <dbReference type="SAM" id="Phobius"/>
    </source>
</evidence>
<organism evidence="8 9">
    <name type="scientific">Polysphondylium violaceum</name>
    <dbReference type="NCBI Taxonomy" id="133409"/>
    <lineage>
        <taxon>Eukaryota</taxon>
        <taxon>Amoebozoa</taxon>
        <taxon>Evosea</taxon>
        <taxon>Eumycetozoa</taxon>
        <taxon>Dictyostelia</taxon>
        <taxon>Dictyosteliales</taxon>
        <taxon>Dictyosteliaceae</taxon>
        <taxon>Polysphondylium</taxon>
    </lineage>
</organism>
<feature type="transmembrane region" description="Helical" evidence="6">
    <location>
        <begin position="244"/>
        <end position="267"/>
    </location>
</feature>
<dbReference type="Pfam" id="PF13639">
    <property type="entry name" value="zf-RING_2"/>
    <property type="match status" value="1"/>
</dbReference>
<feature type="transmembrane region" description="Helical" evidence="6">
    <location>
        <begin position="287"/>
        <end position="308"/>
    </location>
</feature>
<dbReference type="SMART" id="SM00184">
    <property type="entry name" value="RING"/>
    <property type="match status" value="1"/>
</dbReference>
<dbReference type="GO" id="GO:0008270">
    <property type="term" value="F:zinc ion binding"/>
    <property type="evidence" value="ECO:0007669"/>
    <property type="project" value="UniProtKB-KW"/>
</dbReference>
<dbReference type="PROSITE" id="PS50089">
    <property type="entry name" value="ZF_RING_2"/>
    <property type="match status" value="1"/>
</dbReference>
<keyword evidence="6" id="KW-1133">Transmembrane helix</keyword>
<dbReference type="Gene3D" id="3.30.40.10">
    <property type="entry name" value="Zinc/RING finger domain, C3HC4 (zinc finger)"/>
    <property type="match status" value="1"/>
</dbReference>